<reference evidence="2 3" key="1">
    <citation type="journal article" date="2018" name="Front. Plant Sci.">
        <title>Red Clover (Trifolium pratense) and Zigzag Clover (T. medium) - A Picture of Genomic Similarities and Differences.</title>
        <authorList>
            <person name="Dluhosova J."/>
            <person name="Istvanek J."/>
            <person name="Nedelnik J."/>
            <person name="Repkova J."/>
        </authorList>
    </citation>
    <scope>NUCLEOTIDE SEQUENCE [LARGE SCALE GENOMIC DNA]</scope>
    <source>
        <strain evidence="3">cv. 10/8</strain>
        <tissue evidence="2">Leaf</tissue>
    </source>
</reference>
<evidence type="ECO:0000313" key="2">
    <source>
        <dbReference type="EMBL" id="MCI10069.1"/>
    </source>
</evidence>
<accession>A0A392PF13</accession>
<dbReference type="PRINTS" id="PR00625">
    <property type="entry name" value="JDOMAIN"/>
</dbReference>
<sequence length="109" mass="12372">MPNTTVPSRYVVVFTFRSSQKHSFSTSSESVWTDYPIENAYELLEVSETSSFNEIKASFHKLAKETHPDLAESRNDSTASRRFVQILAAYEVRAICCLFLTVIASELEL</sequence>
<evidence type="ECO:0000313" key="3">
    <source>
        <dbReference type="Proteomes" id="UP000265520"/>
    </source>
</evidence>
<dbReference type="PROSITE" id="PS50076">
    <property type="entry name" value="DNAJ_2"/>
    <property type="match status" value="1"/>
</dbReference>
<dbReference type="EMBL" id="LXQA010074930">
    <property type="protein sequence ID" value="MCI10069.1"/>
    <property type="molecule type" value="Genomic_DNA"/>
</dbReference>
<organism evidence="2 3">
    <name type="scientific">Trifolium medium</name>
    <dbReference type="NCBI Taxonomy" id="97028"/>
    <lineage>
        <taxon>Eukaryota</taxon>
        <taxon>Viridiplantae</taxon>
        <taxon>Streptophyta</taxon>
        <taxon>Embryophyta</taxon>
        <taxon>Tracheophyta</taxon>
        <taxon>Spermatophyta</taxon>
        <taxon>Magnoliopsida</taxon>
        <taxon>eudicotyledons</taxon>
        <taxon>Gunneridae</taxon>
        <taxon>Pentapetalae</taxon>
        <taxon>rosids</taxon>
        <taxon>fabids</taxon>
        <taxon>Fabales</taxon>
        <taxon>Fabaceae</taxon>
        <taxon>Papilionoideae</taxon>
        <taxon>50 kb inversion clade</taxon>
        <taxon>NPAAA clade</taxon>
        <taxon>Hologalegina</taxon>
        <taxon>IRL clade</taxon>
        <taxon>Trifolieae</taxon>
        <taxon>Trifolium</taxon>
    </lineage>
</organism>
<dbReference type="SMART" id="SM00271">
    <property type="entry name" value="DnaJ"/>
    <property type="match status" value="1"/>
</dbReference>
<dbReference type="AlphaFoldDB" id="A0A392PF13"/>
<dbReference type="Proteomes" id="UP000265520">
    <property type="component" value="Unassembled WGS sequence"/>
</dbReference>
<feature type="domain" description="J" evidence="1">
    <location>
        <begin position="39"/>
        <end position="98"/>
    </location>
</feature>
<proteinExistence type="predicted"/>
<protein>
    <submittedName>
        <fullName evidence="2">Chaperone protein dnaJ</fullName>
    </submittedName>
</protein>
<comment type="caution">
    <text evidence="2">The sequence shown here is derived from an EMBL/GenBank/DDBJ whole genome shotgun (WGS) entry which is preliminary data.</text>
</comment>
<dbReference type="InterPro" id="IPR001623">
    <property type="entry name" value="DnaJ_domain"/>
</dbReference>
<dbReference type="InterPro" id="IPR036869">
    <property type="entry name" value="J_dom_sf"/>
</dbReference>
<dbReference type="SUPFAM" id="SSF46565">
    <property type="entry name" value="Chaperone J-domain"/>
    <property type="match status" value="1"/>
</dbReference>
<evidence type="ECO:0000259" key="1">
    <source>
        <dbReference type="PROSITE" id="PS50076"/>
    </source>
</evidence>
<dbReference type="Pfam" id="PF00226">
    <property type="entry name" value="DnaJ"/>
    <property type="match status" value="1"/>
</dbReference>
<dbReference type="CDD" id="cd06257">
    <property type="entry name" value="DnaJ"/>
    <property type="match status" value="1"/>
</dbReference>
<name>A0A392PF13_9FABA</name>
<dbReference type="Gene3D" id="1.10.287.110">
    <property type="entry name" value="DnaJ domain"/>
    <property type="match status" value="1"/>
</dbReference>
<keyword evidence="3" id="KW-1185">Reference proteome</keyword>
<dbReference type="PANTHER" id="PTHR45286:SF1">
    <property type="entry name" value="CHAPERONE DNAJ-DOMAIN SUPERFAMILY PROTEIN"/>
    <property type="match status" value="1"/>
</dbReference>
<dbReference type="PANTHER" id="PTHR45286">
    <property type="entry name" value="CHAPERONE DNAJ-DOMAIN SUPERFAMILY PROTEIN"/>
    <property type="match status" value="1"/>
</dbReference>